<dbReference type="HOGENOM" id="CLU_001265_10_11_5"/>
<feature type="transmembrane region" description="Helical" evidence="9">
    <location>
        <begin position="393"/>
        <end position="417"/>
    </location>
</feature>
<dbReference type="eggNOG" id="COG2814">
    <property type="taxonomic scope" value="Bacteria"/>
</dbReference>
<dbReference type="AlphaFoldDB" id="Q9A8S0"/>
<dbReference type="InterPro" id="IPR011701">
    <property type="entry name" value="MFS"/>
</dbReference>
<feature type="transmembrane region" description="Helical" evidence="9">
    <location>
        <begin position="312"/>
        <end position="334"/>
    </location>
</feature>
<dbReference type="InterPro" id="IPR036259">
    <property type="entry name" value="MFS_trans_sf"/>
</dbReference>
<keyword evidence="5 9" id="KW-0812">Transmembrane</keyword>
<evidence type="ECO:0000256" key="4">
    <source>
        <dbReference type="ARBA" id="ARBA00022448"/>
    </source>
</evidence>
<feature type="transmembrane region" description="Helical" evidence="9">
    <location>
        <begin position="340"/>
        <end position="360"/>
    </location>
</feature>
<evidence type="ECO:0000313" key="12">
    <source>
        <dbReference type="Proteomes" id="UP000001816"/>
    </source>
</evidence>
<name>Q9A8S0_CAUVC</name>
<dbReference type="SMR" id="Q9A8S0"/>
<evidence type="ECO:0000256" key="3">
    <source>
        <dbReference type="ARBA" id="ARBA00007520"/>
    </source>
</evidence>
<keyword evidence="12" id="KW-1185">Reference proteome</keyword>
<accession>Q9A8S0</accession>
<evidence type="ECO:0000313" key="11">
    <source>
        <dbReference type="EMBL" id="AAK23262.1"/>
    </source>
</evidence>
<feature type="transmembrane region" description="Helical" evidence="9">
    <location>
        <begin position="225"/>
        <end position="245"/>
    </location>
</feature>
<feature type="transmembrane region" description="Helical" evidence="9">
    <location>
        <begin position="483"/>
        <end position="501"/>
    </location>
</feature>
<dbReference type="Pfam" id="PF07690">
    <property type="entry name" value="MFS_1"/>
    <property type="match status" value="1"/>
</dbReference>
<dbReference type="PIR" id="B87408">
    <property type="entry name" value="B87408"/>
</dbReference>
<dbReference type="PRINTS" id="PR01035">
    <property type="entry name" value="TCRTETA"/>
</dbReference>
<dbReference type="InterPro" id="IPR020846">
    <property type="entry name" value="MFS_dom"/>
</dbReference>
<dbReference type="PANTHER" id="PTHR23504:SF15">
    <property type="entry name" value="MAJOR FACILITATOR SUPERFAMILY (MFS) PROFILE DOMAIN-CONTAINING PROTEIN"/>
    <property type="match status" value="1"/>
</dbReference>
<comment type="subcellular location">
    <subcellularLocation>
        <location evidence="2">Membrane</location>
        <topology evidence="2">Multi-pass membrane protein</topology>
    </subcellularLocation>
</comment>
<dbReference type="PATRIC" id="fig|190650.5.peg.1307"/>
<dbReference type="GO" id="GO:0016020">
    <property type="term" value="C:membrane"/>
    <property type="evidence" value="ECO:0007669"/>
    <property type="project" value="UniProtKB-SubCell"/>
</dbReference>
<evidence type="ECO:0000256" key="5">
    <source>
        <dbReference type="ARBA" id="ARBA00022692"/>
    </source>
</evidence>
<evidence type="ECO:0000256" key="1">
    <source>
        <dbReference type="ARBA" id="ARBA00003279"/>
    </source>
</evidence>
<feature type="region of interest" description="Disordered" evidence="8">
    <location>
        <begin position="85"/>
        <end position="120"/>
    </location>
</feature>
<organism evidence="11 12">
    <name type="scientific">Caulobacter vibrioides (strain ATCC 19089 / CIP 103742 / CB 15)</name>
    <name type="common">Caulobacter crescentus</name>
    <dbReference type="NCBI Taxonomy" id="190650"/>
    <lineage>
        <taxon>Bacteria</taxon>
        <taxon>Pseudomonadati</taxon>
        <taxon>Pseudomonadota</taxon>
        <taxon>Alphaproteobacteria</taxon>
        <taxon>Caulobacterales</taxon>
        <taxon>Caulobacteraceae</taxon>
        <taxon>Caulobacter</taxon>
    </lineage>
</organism>
<dbReference type="Proteomes" id="UP000001816">
    <property type="component" value="Chromosome"/>
</dbReference>
<proteinExistence type="inferred from homology"/>
<evidence type="ECO:0000259" key="10">
    <source>
        <dbReference type="PROSITE" id="PS50850"/>
    </source>
</evidence>
<feature type="transmembrane region" description="Helical" evidence="9">
    <location>
        <begin position="429"/>
        <end position="452"/>
    </location>
</feature>
<keyword evidence="4" id="KW-0813">Transport</keyword>
<dbReference type="InterPro" id="IPR005829">
    <property type="entry name" value="Sugar_transporter_CS"/>
</dbReference>
<dbReference type="PANTHER" id="PTHR23504">
    <property type="entry name" value="MAJOR FACILITATOR SUPERFAMILY DOMAIN-CONTAINING PROTEIN 10"/>
    <property type="match status" value="1"/>
</dbReference>
<keyword evidence="7 9" id="KW-0472">Membrane</keyword>
<sequence length="586" mass="63092">MWRARRGELSNCCVSSHRRLARGRVRRLRRRHRRLVAAQWAVRLHAALAGRDGLRGWPAGGAFAQWQGVRGRRRQRLGARRATGVRLASGRLHPGHEHRGRGPFRSGGRGDPRHGRASRLGQRACAARGASWLSQCGFPGPTWGMVAQPSGRACGAGQQRPPRGGRRGAVMNTTITGGRRQAALGFIFVTAILDVLSLGVMIPVLPNLVKAFGGGDTAAAADWNVLFATTWGVMQFICSPILGLLSDRFGRRPVILTSIFGLGIDFLFMAFAPNLWWLFIGRIFNGMTAASFSTASAYVADVTTPENRAKGFGLMGAAFGIGFTFGPALGGWLWEFDHRAPFLVCAALALTNWLYGFFVLPESLPPERRQPRFDWKKANPIGSLQLLRHHPGLMGLAGVGFLFQLAHNVLPSVFVLYMGFRYGWSPQTIGLTLMASGIASILIQAFVVGPAVKRLGERGVLLIGLFAGFLGFSIYALAPTSLLYLAGLPIFAFSGLIQPGLQGLMTRRVGPNEQGQLQGANAAMMGIASIIGPPLFLIPFAFAVRHDATLHLPGLPILIAAVLMLAATLLAYAKAKPAPAPEPQPA</sequence>
<dbReference type="BioCyc" id="CAULO:CC1281-MONOMER"/>
<evidence type="ECO:0000256" key="6">
    <source>
        <dbReference type="ARBA" id="ARBA00022989"/>
    </source>
</evidence>
<protein>
    <submittedName>
        <fullName evidence="11">Tetracycline resistance protein</fullName>
    </submittedName>
</protein>
<reference evidence="11 12" key="1">
    <citation type="journal article" date="2001" name="Proc. Natl. Acad. Sci. U.S.A.">
        <title>Complete genome sequence of Caulobacter crescentus.</title>
        <authorList>
            <person name="Nierman W.C."/>
            <person name="Feldblyum T.V."/>
            <person name="Laub M.T."/>
            <person name="Paulsen I.T."/>
            <person name="Nelson K.E."/>
            <person name="Eisen J.A."/>
            <person name="Heidelberg J.F."/>
            <person name="Alley M.R."/>
            <person name="Ohta N."/>
            <person name="Maddock J.R."/>
            <person name="Potocka I."/>
            <person name="Nelson W.C."/>
            <person name="Newton A."/>
            <person name="Stephens C."/>
            <person name="Phadke N.D."/>
            <person name="Ely B."/>
            <person name="DeBoy R.T."/>
            <person name="Dodson R.J."/>
            <person name="Durkin A.S."/>
            <person name="Gwinn M.L."/>
            <person name="Haft D.H."/>
            <person name="Kolonay J.F."/>
            <person name="Smit J."/>
            <person name="Craven M.B."/>
            <person name="Khouri H."/>
            <person name="Shetty J."/>
            <person name="Berry K."/>
            <person name="Utterback T."/>
            <person name="Tran K."/>
            <person name="Wolf A."/>
            <person name="Vamathevan J."/>
            <person name="Ermolaeva M."/>
            <person name="White O."/>
            <person name="Salzberg S.L."/>
            <person name="Venter J.C."/>
            <person name="Shapiro L."/>
            <person name="Fraser C.M."/>
        </authorList>
    </citation>
    <scope>NUCLEOTIDE SEQUENCE [LARGE SCALE GENOMIC DNA]</scope>
    <source>
        <strain evidence="12">ATCC 19089 / CB15</strain>
    </source>
</reference>
<dbReference type="EnsemblBacteria" id="AAK23262">
    <property type="protein sequence ID" value="AAK23262"/>
    <property type="gene ID" value="CC_1281"/>
</dbReference>
<dbReference type="GO" id="GO:0022857">
    <property type="term" value="F:transmembrane transporter activity"/>
    <property type="evidence" value="ECO:0007669"/>
    <property type="project" value="InterPro"/>
</dbReference>
<feature type="transmembrane region" description="Helical" evidence="9">
    <location>
        <begin position="182"/>
        <end position="205"/>
    </location>
</feature>
<dbReference type="PROSITE" id="PS00216">
    <property type="entry name" value="SUGAR_TRANSPORT_1"/>
    <property type="match status" value="1"/>
</dbReference>
<comment type="function">
    <text evidence="1">Resistance to tetracycline by an active tetracycline efflux. This is an energy-dependent process that decreases the accumulation of the antibiotic in whole cells. This protein functions as a metal-tetracycline/H(+) antiporter.</text>
</comment>
<dbReference type="Gene3D" id="1.20.1250.20">
    <property type="entry name" value="MFS general substrate transporter like domains"/>
    <property type="match status" value="1"/>
</dbReference>
<keyword evidence="6 9" id="KW-1133">Transmembrane helix</keyword>
<dbReference type="EMBL" id="AE005673">
    <property type="protein sequence ID" value="AAK23262.1"/>
    <property type="molecule type" value="Genomic_DNA"/>
</dbReference>
<feature type="transmembrane region" description="Helical" evidence="9">
    <location>
        <begin position="459"/>
        <end position="477"/>
    </location>
</feature>
<evidence type="ECO:0000256" key="2">
    <source>
        <dbReference type="ARBA" id="ARBA00004141"/>
    </source>
</evidence>
<feature type="transmembrane region" description="Helical" evidence="9">
    <location>
        <begin position="522"/>
        <end position="542"/>
    </location>
</feature>
<dbReference type="InterPro" id="IPR001958">
    <property type="entry name" value="Tet-R_TetA/multi-R_MdtG-like"/>
</dbReference>
<dbReference type="SUPFAM" id="SSF103473">
    <property type="entry name" value="MFS general substrate transporter"/>
    <property type="match status" value="1"/>
</dbReference>
<dbReference type="CDD" id="cd17388">
    <property type="entry name" value="MFS_TetA"/>
    <property type="match status" value="1"/>
</dbReference>
<feature type="transmembrane region" description="Helical" evidence="9">
    <location>
        <begin position="254"/>
        <end position="273"/>
    </location>
</feature>
<feature type="transmembrane region" description="Helical" evidence="9">
    <location>
        <begin position="554"/>
        <end position="573"/>
    </location>
</feature>
<evidence type="ECO:0000256" key="8">
    <source>
        <dbReference type="SAM" id="MobiDB-lite"/>
    </source>
</evidence>
<comment type="similarity">
    <text evidence="3">Belongs to the major facilitator superfamily. TCR/Tet family.</text>
</comment>
<gene>
    <name evidence="11" type="ordered locus">CC_1281</name>
</gene>
<dbReference type="STRING" id="190650.CC_1281"/>
<dbReference type="KEGG" id="ccr:CC_1281"/>
<evidence type="ECO:0000256" key="9">
    <source>
        <dbReference type="SAM" id="Phobius"/>
    </source>
</evidence>
<feature type="domain" description="Major facilitator superfamily (MFS) profile" evidence="10">
    <location>
        <begin position="183"/>
        <end position="579"/>
    </location>
</feature>
<dbReference type="PROSITE" id="PS50850">
    <property type="entry name" value="MFS"/>
    <property type="match status" value="1"/>
</dbReference>
<evidence type="ECO:0000256" key="7">
    <source>
        <dbReference type="ARBA" id="ARBA00023136"/>
    </source>
</evidence>